<evidence type="ECO:0000256" key="6">
    <source>
        <dbReference type="ARBA" id="ARBA00023136"/>
    </source>
</evidence>
<dbReference type="InterPro" id="IPR005017">
    <property type="entry name" value="OMPP1/FadL/TodX"/>
</dbReference>
<keyword evidence="3" id="KW-1134">Transmembrane beta strand</keyword>
<evidence type="ECO:0000256" key="7">
    <source>
        <dbReference type="ARBA" id="ARBA00023237"/>
    </source>
</evidence>
<keyword evidence="6" id="KW-0472">Membrane</keyword>
<comment type="similarity">
    <text evidence="2">Belongs to the OmpP1/FadL family.</text>
</comment>
<evidence type="ECO:0000256" key="8">
    <source>
        <dbReference type="SAM" id="SignalP"/>
    </source>
</evidence>
<keyword evidence="7" id="KW-0998">Cell outer membrane</keyword>
<feature type="signal peptide" evidence="8">
    <location>
        <begin position="1"/>
        <end position="27"/>
    </location>
</feature>
<evidence type="ECO:0000313" key="9">
    <source>
        <dbReference type="EMBL" id="EGV20506.1"/>
    </source>
</evidence>
<proteinExistence type="inferred from homology"/>
<protein>
    <submittedName>
        <fullName evidence="9">Membrane protein involved in aromatic hydrocarbon degradation</fullName>
    </submittedName>
</protein>
<dbReference type="Proteomes" id="UP000005459">
    <property type="component" value="Unassembled WGS sequence"/>
</dbReference>
<keyword evidence="5 8" id="KW-0732">Signal</keyword>
<dbReference type="PANTHER" id="PTHR35093:SF8">
    <property type="entry name" value="OUTER MEMBRANE PROTEIN NMB0088-RELATED"/>
    <property type="match status" value="1"/>
</dbReference>
<evidence type="ECO:0000313" key="10">
    <source>
        <dbReference type="Proteomes" id="UP000005459"/>
    </source>
</evidence>
<reference evidence="9 10" key="1">
    <citation type="submission" date="2011-06" db="EMBL/GenBank/DDBJ databases">
        <title>The draft genome of Thiocapsa marina 5811.</title>
        <authorList>
            <consortium name="US DOE Joint Genome Institute (JGI-PGF)"/>
            <person name="Lucas S."/>
            <person name="Han J."/>
            <person name="Cheng J.-F."/>
            <person name="Goodwin L."/>
            <person name="Pitluck S."/>
            <person name="Peters L."/>
            <person name="Land M.L."/>
            <person name="Hauser L."/>
            <person name="Vogl K."/>
            <person name="Liu Z."/>
            <person name="Imhoff J."/>
            <person name="Thiel V."/>
            <person name="Frigaard N.-U."/>
            <person name="Bryant D."/>
            <person name="Woyke T.J."/>
        </authorList>
    </citation>
    <scope>NUCLEOTIDE SEQUENCE [LARGE SCALE GENOMIC DNA]</scope>
    <source>
        <strain evidence="9 10">5811</strain>
    </source>
</reference>
<dbReference type="PANTHER" id="PTHR35093">
    <property type="entry name" value="OUTER MEMBRANE PROTEIN NMB0088-RELATED"/>
    <property type="match status" value="1"/>
</dbReference>
<dbReference type="Gene3D" id="2.40.160.60">
    <property type="entry name" value="Outer membrane protein transport protein (OMPP1/FadL/TodX)"/>
    <property type="match status" value="2"/>
</dbReference>
<dbReference type="STRING" id="768671.ThimaDRAFT_0284"/>
<feature type="chain" id="PRO_5003388440" evidence="8">
    <location>
        <begin position="28"/>
        <end position="499"/>
    </location>
</feature>
<evidence type="ECO:0000256" key="5">
    <source>
        <dbReference type="ARBA" id="ARBA00022729"/>
    </source>
</evidence>
<sequence length="499" mass="53814">MHTVSKVGWPLKVAVIACASMPTLALATNGYFSHGWGTKSKAMAGVATALPQDTMVTATNPAGMAFVGKSMDIGVSFFSPSPRGYDANNDISVDPNSGFPSGPFITPGRYESDNDWFLIPSFGYNYEINEKSTIGVSVFGNGGMNSDYQDRPVWENFAAAPNQLAIGSGMTPPPGTIASPGGLLFTQTNPPMPVTDASVPPPPDGNNANPNGYLTATTSTGVNLEQLFIEIPYTYKIGNGKQSVGVAPVFAIQSFKANGLEPFRAASVNPDDVSNNGTDWSYGAGLHFGWYGEVNDQLALGMSYRTKTWMSKFDKYKGLFADGGEFDIPAMFNLGVAYKVKPNVTLAFDYQHIFYDEISAIANSSDKDLSPCFTDSPKPAFCLGGADGLGFGWDSMDVFKLGLRYEPNDKLTLLGGVSYNSEFAPGRQALFNILTPATIRWHLTVGAAYRVTETDEFAFAFSYMPEEEVSGTSPSITQGQTGSIYMQQMDIQISWNHRF</sequence>
<dbReference type="OrthoDB" id="19849at2"/>
<organism evidence="9 10">
    <name type="scientific">Thiocapsa marina 5811</name>
    <dbReference type="NCBI Taxonomy" id="768671"/>
    <lineage>
        <taxon>Bacteria</taxon>
        <taxon>Pseudomonadati</taxon>
        <taxon>Pseudomonadota</taxon>
        <taxon>Gammaproteobacteria</taxon>
        <taxon>Chromatiales</taxon>
        <taxon>Chromatiaceae</taxon>
        <taxon>Thiocapsa</taxon>
    </lineage>
</organism>
<evidence type="ECO:0000256" key="3">
    <source>
        <dbReference type="ARBA" id="ARBA00022452"/>
    </source>
</evidence>
<gene>
    <name evidence="9" type="ORF">ThimaDRAFT_0284</name>
</gene>
<dbReference type="PATRIC" id="fig|768671.3.peg.319"/>
<keyword evidence="10" id="KW-1185">Reference proteome</keyword>
<dbReference type="GO" id="GO:0009279">
    <property type="term" value="C:cell outer membrane"/>
    <property type="evidence" value="ECO:0007669"/>
    <property type="project" value="UniProtKB-SubCell"/>
</dbReference>
<comment type="subcellular location">
    <subcellularLocation>
        <location evidence="1">Cell outer membrane</location>
        <topology evidence="1">Multi-pass membrane protein</topology>
    </subcellularLocation>
</comment>
<dbReference type="Pfam" id="PF03349">
    <property type="entry name" value="Toluene_X"/>
    <property type="match status" value="1"/>
</dbReference>
<dbReference type="AlphaFoldDB" id="F9U5T3"/>
<dbReference type="GO" id="GO:0015483">
    <property type="term" value="F:long-chain fatty acid transporting porin activity"/>
    <property type="evidence" value="ECO:0007669"/>
    <property type="project" value="TreeGrafter"/>
</dbReference>
<dbReference type="eggNOG" id="COG2067">
    <property type="taxonomic scope" value="Bacteria"/>
</dbReference>
<evidence type="ECO:0000256" key="2">
    <source>
        <dbReference type="ARBA" id="ARBA00008163"/>
    </source>
</evidence>
<dbReference type="SUPFAM" id="SSF56935">
    <property type="entry name" value="Porins"/>
    <property type="match status" value="1"/>
</dbReference>
<dbReference type="EMBL" id="AFWV01000001">
    <property type="protein sequence ID" value="EGV20506.1"/>
    <property type="molecule type" value="Genomic_DNA"/>
</dbReference>
<accession>F9U5T3</accession>
<keyword evidence="4" id="KW-0812">Transmembrane</keyword>
<dbReference type="RefSeq" id="WP_007191162.1">
    <property type="nucleotide sequence ID" value="NZ_AFWV01000001.1"/>
</dbReference>
<evidence type="ECO:0000256" key="1">
    <source>
        <dbReference type="ARBA" id="ARBA00004571"/>
    </source>
</evidence>
<evidence type="ECO:0000256" key="4">
    <source>
        <dbReference type="ARBA" id="ARBA00022692"/>
    </source>
</evidence>
<name>F9U5T3_9GAMM</name>